<evidence type="ECO:0000256" key="5">
    <source>
        <dbReference type="SAM" id="SignalP"/>
    </source>
</evidence>
<evidence type="ECO:0000256" key="2">
    <source>
        <dbReference type="ARBA" id="ARBA00022737"/>
    </source>
</evidence>
<dbReference type="SUPFAM" id="SSF81383">
    <property type="entry name" value="F-box domain"/>
    <property type="match status" value="1"/>
</dbReference>
<dbReference type="InterPro" id="IPR036047">
    <property type="entry name" value="F-box-like_dom_sf"/>
</dbReference>
<feature type="repeat" description="WD" evidence="3">
    <location>
        <begin position="633"/>
        <end position="672"/>
    </location>
</feature>
<dbReference type="PROSITE" id="PS50294">
    <property type="entry name" value="WD_REPEATS_REGION"/>
    <property type="match status" value="2"/>
</dbReference>
<dbReference type="PROSITE" id="PS00678">
    <property type="entry name" value="WD_REPEATS_1"/>
    <property type="match status" value="1"/>
</dbReference>
<proteinExistence type="predicted"/>
<dbReference type="InterPro" id="IPR020472">
    <property type="entry name" value="WD40_PAC1"/>
</dbReference>
<dbReference type="PANTHER" id="PTHR11028">
    <property type="entry name" value="VACUOLAR ATP SYNTHASE SUBUNIT AC39"/>
    <property type="match status" value="1"/>
</dbReference>
<dbReference type="InterPro" id="IPR016727">
    <property type="entry name" value="ATPase_V0-cplx_dsu"/>
</dbReference>
<keyword evidence="5" id="KW-0732">Signal</keyword>
<dbReference type="AlphaFoldDB" id="A0A4Y1R8F5"/>
<protein>
    <submittedName>
        <fullName evidence="6">TBP-associated factor 5</fullName>
    </submittedName>
</protein>
<evidence type="ECO:0000313" key="6">
    <source>
        <dbReference type="EMBL" id="BBH00335.1"/>
    </source>
</evidence>
<dbReference type="EMBL" id="AP019299">
    <property type="protein sequence ID" value="BBH00335.1"/>
    <property type="molecule type" value="Genomic_DNA"/>
</dbReference>
<feature type="chain" id="PRO_5021215974" evidence="5">
    <location>
        <begin position="20"/>
        <end position="935"/>
    </location>
</feature>
<dbReference type="InterPro" id="IPR036322">
    <property type="entry name" value="WD40_repeat_dom_sf"/>
</dbReference>
<dbReference type="GO" id="GO:0033179">
    <property type="term" value="C:proton-transporting V-type ATPase, V0 domain"/>
    <property type="evidence" value="ECO:0007669"/>
    <property type="project" value="InterPro"/>
</dbReference>
<dbReference type="InterPro" id="IPR036079">
    <property type="entry name" value="ATPase_csu/dsu_sf"/>
</dbReference>
<dbReference type="GO" id="GO:0046961">
    <property type="term" value="F:proton-transporting ATPase activity, rotational mechanism"/>
    <property type="evidence" value="ECO:0007669"/>
    <property type="project" value="InterPro"/>
</dbReference>
<dbReference type="InterPro" id="IPR001680">
    <property type="entry name" value="WD40_rpt"/>
</dbReference>
<feature type="repeat" description="WD" evidence="3">
    <location>
        <begin position="685"/>
        <end position="727"/>
    </location>
</feature>
<keyword evidence="1 3" id="KW-0853">WD repeat</keyword>
<evidence type="ECO:0000256" key="1">
    <source>
        <dbReference type="ARBA" id="ARBA00022574"/>
    </source>
</evidence>
<dbReference type="Pfam" id="PF00400">
    <property type="entry name" value="WD40"/>
    <property type="match status" value="3"/>
</dbReference>
<dbReference type="SMART" id="SM00320">
    <property type="entry name" value="WD40"/>
    <property type="match status" value="5"/>
</dbReference>
<dbReference type="SUPFAM" id="SSF50978">
    <property type="entry name" value="WD40 repeat-like"/>
    <property type="match status" value="1"/>
</dbReference>
<reference evidence="6" key="1">
    <citation type="journal article" date="2019" name="Science">
        <title>Mutation of a bHLH transcription factor allowed almond domestication.</title>
        <authorList>
            <person name="Sanchez-Perez R."/>
            <person name="Pavan S."/>
            <person name="Mazzeo R."/>
            <person name="Moldovan C."/>
            <person name="Aiese Cigliano R."/>
            <person name="Del Cueto J."/>
            <person name="Ricciardi F."/>
            <person name="Lotti C."/>
            <person name="Ricciardi L."/>
            <person name="Dicenta F."/>
            <person name="Lopez-Marques R.L."/>
            <person name="Lindberg Moller B."/>
        </authorList>
    </citation>
    <scope>NUCLEOTIDE SEQUENCE</scope>
</reference>
<dbReference type="InterPro" id="IPR019775">
    <property type="entry name" value="WD40_repeat_CS"/>
</dbReference>
<accession>A0A4Y1R8F5</accession>
<dbReference type="Pfam" id="PF01992">
    <property type="entry name" value="vATP-synt_AC39"/>
    <property type="match status" value="2"/>
</dbReference>
<organism evidence="6">
    <name type="scientific">Prunus dulcis</name>
    <name type="common">Almond</name>
    <name type="synonym">Amygdalus dulcis</name>
    <dbReference type="NCBI Taxonomy" id="3755"/>
    <lineage>
        <taxon>Eukaryota</taxon>
        <taxon>Viridiplantae</taxon>
        <taxon>Streptophyta</taxon>
        <taxon>Embryophyta</taxon>
        <taxon>Tracheophyta</taxon>
        <taxon>Spermatophyta</taxon>
        <taxon>Magnoliopsida</taxon>
        <taxon>eudicotyledons</taxon>
        <taxon>Gunneridae</taxon>
        <taxon>Pentapetalae</taxon>
        <taxon>rosids</taxon>
        <taxon>fabids</taxon>
        <taxon>Rosales</taxon>
        <taxon>Rosaceae</taxon>
        <taxon>Amygdaloideae</taxon>
        <taxon>Amygdaleae</taxon>
        <taxon>Prunus</taxon>
    </lineage>
</organism>
<dbReference type="PRINTS" id="PR00320">
    <property type="entry name" value="GPROTEINBRPT"/>
</dbReference>
<dbReference type="PROSITE" id="PS50082">
    <property type="entry name" value="WD_REPEATS_2"/>
    <property type="match status" value="2"/>
</dbReference>
<feature type="non-terminal residue" evidence="6">
    <location>
        <position position="1"/>
    </location>
</feature>
<keyword evidence="2" id="KW-0677">Repeat</keyword>
<dbReference type="InterPro" id="IPR002843">
    <property type="entry name" value="ATPase_V0-cplx_csu/dsu"/>
</dbReference>
<evidence type="ECO:0000256" key="4">
    <source>
        <dbReference type="SAM" id="MobiDB-lite"/>
    </source>
</evidence>
<evidence type="ECO:0000256" key="3">
    <source>
        <dbReference type="PROSITE-ProRule" id="PRU00221"/>
    </source>
</evidence>
<feature type="region of interest" description="Disordered" evidence="4">
    <location>
        <begin position="425"/>
        <end position="448"/>
    </location>
</feature>
<dbReference type="SUPFAM" id="SSF103486">
    <property type="entry name" value="V-type ATP synthase subunit C"/>
    <property type="match status" value="2"/>
</dbReference>
<name>A0A4Y1R8F5_PRUDU</name>
<dbReference type="InterPro" id="IPR015943">
    <property type="entry name" value="WD40/YVTN_repeat-like_dom_sf"/>
</dbReference>
<sequence length="935" mass="105297">GFSFFFHCFFFFLQKGASGFFIIPFSPATSSIFRSGSGRSRKFEFDKMYGFEAMTFNIHGGYLEAIVRGHRAGLLTAADYNNLCQCETLDDIKMHLSATEYGPYLQNEPSPLHTTTIVEKCTLKLVDEYKHMLCQATEPLSTFFGVHYKRCWDHKLDLGLGRGSTEHITLGHFLAFIQGWRISMKYGHMIDNVVLIVTGTLHERDVQELLEKCHPLGMFDSIATLAVAQNMRELYRLVLVDTPLAPYFSECITSEDLDDMNIEIMRNTLYKAYLEDFYRFCQKLGGATAEIMSDLLAFEADRRAVNITINSIGTELTRDDRRKLYSSFGLLYPYGHEELAVCEDVDQVRGVMEKYPPYQAIFSKLSYGESQMLDKAFYEEEVKRLCLAFEQQFHYGVFFAYMRLREQEIRNLMWISECVAQNQKSRVHDTPSSSSSPMSENQRPSLPATSITDVNVDSLAQCAGYLSLRDLSNMSMTCTYLKKVAYSDSIWQRWFRESWPRQTPPATSQRAGVREAYLCRRKDLLQFKFINPVVADFYTNSSPFDHVLLDNNNIIFSQGSMIQVITIDSWLSGVNSPVTLSDHNARITCMRLFPLNETSLYRREAQNEENVLVTSSSDHSIRLWWKGSCRRCFRGHSGPVSALSDKLLGNGAGKVLASGGEDGTVRLWSLSSSGKRGQHALKATFYGHEKPIRLMSVAGHNTSLLVSVSRDSKVRVWDTNTSSSVRSSCCVGMTSVLGAPIDIKCHEQLVYVAAGSSVMAIDLRTMQKVVIATVDAKLYSFQATPSKSLFCVGSNGRAMLYDIRKNQGTLKSEPIAELDGGHTAPLTYLHMDPYKIVTGSPEDFYVNVWEANTGAKTNSLDCSHPDETSTSFGCRALAVNGCRIVTGIANYDEDVGCLCFRDFTNASCPVFNREDDHVAKFWNPQSYSDSDSSYD</sequence>
<gene>
    <name evidence="6" type="ORF">Prudu_010296</name>
</gene>
<feature type="signal peptide" evidence="5">
    <location>
        <begin position="1"/>
        <end position="19"/>
    </location>
</feature>
<dbReference type="Gene3D" id="2.130.10.10">
    <property type="entry name" value="YVTN repeat-like/Quinoprotein amine dehydrogenase"/>
    <property type="match status" value="2"/>
</dbReference>